<organism evidence="1">
    <name type="scientific">marine metagenome</name>
    <dbReference type="NCBI Taxonomy" id="408172"/>
    <lineage>
        <taxon>unclassified sequences</taxon>
        <taxon>metagenomes</taxon>
        <taxon>ecological metagenomes</taxon>
    </lineage>
</organism>
<name>A0A382V9S4_9ZZZZ</name>
<evidence type="ECO:0000313" key="1">
    <source>
        <dbReference type="EMBL" id="SVD43239.1"/>
    </source>
</evidence>
<gene>
    <name evidence="1" type="ORF">METZ01_LOCUS396093</name>
</gene>
<protein>
    <submittedName>
        <fullName evidence="1">Uncharacterized protein</fullName>
    </submittedName>
</protein>
<accession>A0A382V9S4</accession>
<dbReference type="AlphaFoldDB" id="A0A382V9S4"/>
<reference evidence="1" key="1">
    <citation type="submission" date="2018-05" db="EMBL/GenBank/DDBJ databases">
        <authorList>
            <person name="Lanie J.A."/>
            <person name="Ng W.-L."/>
            <person name="Kazmierczak K.M."/>
            <person name="Andrzejewski T.M."/>
            <person name="Davidsen T.M."/>
            <person name="Wayne K.J."/>
            <person name="Tettelin H."/>
            <person name="Glass J.I."/>
            <person name="Rusch D."/>
            <person name="Podicherti R."/>
            <person name="Tsui H.-C.T."/>
            <person name="Winkler M.E."/>
        </authorList>
    </citation>
    <scope>NUCLEOTIDE SEQUENCE</scope>
</reference>
<proteinExistence type="predicted"/>
<feature type="non-terminal residue" evidence="1">
    <location>
        <position position="47"/>
    </location>
</feature>
<dbReference type="EMBL" id="UINC01150285">
    <property type="protein sequence ID" value="SVD43239.1"/>
    <property type="molecule type" value="Genomic_DNA"/>
</dbReference>
<sequence>MQVYKETIWHFTCQSCNGFWSVAASDKWVPKELFCTHCGSKRTHDPE</sequence>